<sequence length="224" mass="24274">MRASLDNILPLDPASTSTSSPSSTEPGDLLSVLYYATWRDLVDDCYRTTPLLPEDSSGSLPPALQESQLSHSVRIQLLQDSQNALDLLFEDAKTDNQCMGRGFSIPPYSPRGYLAPPPDDVPLSPEGYINEPPIQFLLPACHCLPHPPSYLAFTLQFYHSNFGLSYSTTAVEPHGGLDNDWTPPSSPSCSLDAFVPSAGPYPSRIPSLPNTSFNSRSCAPTEDG</sequence>
<comment type="caution">
    <text evidence="2">The sequence shown here is derived from an EMBL/GenBank/DDBJ whole genome shotgun (WGS) entry which is preliminary data.</text>
</comment>
<gene>
    <name evidence="2" type="ORF">BJ212DRAFT_1480635</name>
</gene>
<feature type="region of interest" description="Disordered" evidence="1">
    <location>
        <begin position="201"/>
        <end position="224"/>
    </location>
</feature>
<name>A0A9P7EB94_9AGAM</name>
<dbReference type="RefSeq" id="XP_041193339.1">
    <property type="nucleotide sequence ID" value="XM_041340125.1"/>
</dbReference>
<organism evidence="2 3">
    <name type="scientific">Suillus subaureus</name>
    <dbReference type="NCBI Taxonomy" id="48587"/>
    <lineage>
        <taxon>Eukaryota</taxon>
        <taxon>Fungi</taxon>
        <taxon>Dikarya</taxon>
        <taxon>Basidiomycota</taxon>
        <taxon>Agaricomycotina</taxon>
        <taxon>Agaricomycetes</taxon>
        <taxon>Agaricomycetidae</taxon>
        <taxon>Boletales</taxon>
        <taxon>Suillineae</taxon>
        <taxon>Suillaceae</taxon>
        <taxon>Suillus</taxon>
    </lineage>
</organism>
<feature type="compositionally biased region" description="Polar residues" evidence="1">
    <location>
        <begin position="208"/>
        <end position="218"/>
    </location>
</feature>
<accession>A0A9P7EB94</accession>
<reference evidence="2" key="1">
    <citation type="journal article" date="2020" name="New Phytol.">
        <title>Comparative genomics reveals dynamic genome evolution in host specialist ectomycorrhizal fungi.</title>
        <authorList>
            <person name="Lofgren L.A."/>
            <person name="Nguyen N.H."/>
            <person name="Vilgalys R."/>
            <person name="Ruytinx J."/>
            <person name="Liao H.L."/>
            <person name="Branco S."/>
            <person name="Kuo A."/>
            <person name="LaButti K."/>
            <person name="Lipzen A."/>
            <person name="Andreopoulos W."/>
            <person name="Pangilinan J."/>
            <person name="Riley R."/>
            <person name="Hundley H."/>
            <person name="Na H."/>
            <person name="Barry K."/>
            <person name="Grigoriev I.V."/>
            <person name="Stajich J.E."/>
            <person name="Kennedy P.G."/>
        </authorList>
    </citation>
    <scope>NUCLEOTIDE SEQUENCE</scope>
    <source>
        <strain evidence="2">MN1</strain>
    </source>
</reference>
<evidence type="ECO:0000313" key="2">
    <source>
        <dbReference type="EMBL" id="KAG1816779.1"/>
    </source>
</evidence>
<dbReference type="Proteomes" id="UP000807769">
    <property type="component" value="Unassembled WGS sequence"/>
</dbReference>
<proteinExistence type="predicted"/>
<keyword evidence="3" id="KW-1185">Reference proteome</keyword>
<evidence type="ECO:0000256" key="1">
    <source>
        <dbReference type="SAM" id="MobiDB-lite"/>
    </source>
</evidence>
<protein>
    <submittedName>
        <fullName evidence="2">Uncharacterized protein</fullName>
    </submittedName>
</protein>
<dbReference type="GeneID" id="64634141"/>
<feature type="compositionally biased region" description="Low complexity" evidence="1">
    <location>
        <begin position="15"/>
        <end position="24"/>
    </location>
</feature>
<feature type="region of interest" description="Disordered" evidence="1">
    <location>
        <begin position="1"/>
        <end position="26"/>
    </location>
</feature>
<dbReference type="OrthoDB" id="2679230at2759"/>
<evidence type="ECO:0000313" key="3">
    <source>
        <dbReference type="Proteomes" id="UP000807769"/>
    </source>
</evidence>
<dbReference type="EMBL" id="JABBWG010000015">
    <property type="protein sequence ID" value="KAG1816779.1"/>
    <property type="molecule type" value="Genomic_DNA"/>
</dbReference>
<dbReference type="AlphaFoldDB" id="A0A9P7EB94"/>